<dbReference type="FunFam" id="3.30.565.10:FF:000006">
    <property type="entry name" value="Sensor histidine kinase WalK"/>
    <property type="match status" value="1"/>
</dbReference>
<dbReference type="AlphaFoldDB" id="A0A0S2HUT3"/>
<dbReference type="PRINTS" id="PR00344">
    <property type="entry name" value="BCTRLSENSOR"/>
</dbReference>
<keyword evidence="4 9" id="KW-0808">Transferase</keyword>
<evidence type="ECO:0000256" key="5">
    <source>
        <dbReference type="ARBA" id="ARBA00022777"/>
    </source>
</evidence>
<dbReference type="PROSITE" id="PS50109">
    <property type="entry name" value="HIS_KIN"/>
    <property type="match status" value="1"/>
</dbReference>
<name>A0A0S2HUT3_9BACT</name>
<keyword evidence="5" id="KW-0418">Kinase</keyword>
<dbReference type="OrthoDB" id="1933776at2"/>
<evidence type="ECO:0000259" key="8">
    <source>
        <dbReference type="PROSITE" id="PS50109"/>
    </source>
</evidence>
<dbReference type="GO" id="GO:0005886">
    <property type="term" value="C:plasma membrane"/>
    <property type="evidence" value="ECO:0007669"/>
    <property type="project" value="TreeGrafter"/>
</dbReference>
<dbReference type="InterPro" id="IPR036890">
    <property type="entry name" value="HATPase_C_sf"/>
</dbReference>
<keyword evidence="10" id="KW-1185">Reference proteome</keyword>
<comment type="catalytic activity">
    <reaction evidence="1">
        <text>ATP + protein L-histidine = ADP + protein N-phospho-L-histidine.</text>
        <dbReference type="EC" id="2.7.13.3"/>
    </reaction>
</comment>
<dbReference type="SUPFAM" id="SSF55874">
    <property type="entry name" value="ATPase domain of HSP90 chaperone/DNA topoisomerase II/histidine kinase"/>
    <property type="match status" value="1"/>
</dbReference>
<dbReference type="STRING" id="1307839.L21SP5_00044"/>
<dbReference type="SMART" id="SM00387">
    <property type="entry name" value="HATPase_c"/>
    <property type="match status" value="1"/>
</dbReference>
<evidence type="ECO:0000256" key="3">
    <source>
        <dbReference type="ARBA" id="ARBA00022553"/>
    </source>
</evidence>
<dbReference type="InterPro" id="IPR005467">
    <property type="entry name" value="His_kinase_dom"/>
</dbReference>
<dbReference type="GO" id="GO:0004721">
    <property type="term" value="F:phosphoprotein phosphatase activity"/>
    <property type="evidence" value="ECO:0007669"/>
    <property type="project" value="TreeGrafter"/>
</dbReference>
<dbReference type="RefSeq" id="WP_057951364.1">
    <property type="nucleotide sequence ID" value="NZ_CP013118.1"/>
</dbReference>
<keyword evidence="7" id="KW-1133">Transmembrane helix</keyword>
<dbReference type="InterPro" id="IPR050351">
    <property type="entry name" value="BphY/WalK/GraS-like"/>
</dbReference>
<accession>A0A0S2HUT3</accession>
<dbReference type="SUPFAM" id="SSF47384">
    <property type="entry name" value="Homodimeric domain of signal transducing histidine kinase"/>
    <property type="match status" value="1"/>
</dbReference>
<feature type="transmembrane region" description="Helical" evidence="7">
    <location>
        <begin position="6"/>
        <end position="28"/>
    </location>
</feature>
<dbReference type="EC" id="2.7.13.3" evidence="2"/>
<reference evidence="9 10" key="1">
    <citation type="submission" date="2015-11" db="EMBL/GenBank/DDBJ databases">
        <title>Description and complete genome sequence of a novel strain predominating in hypersaline microbial mats and representing a new family of the Bacteriodetes phylum.</title>
        <authorList>
            <person name="Spring S."/>
            <person name="Bunk B."/>
            <person name="Sproer C."/>
            <person name="Klenk H.-P."/>
        </authorList>
    </citation>
    <scope>NUCLEOTIDE SEQUENCE [LARGE SCALE GENOMIC DNA]</scope>
    <source>
        <strain evidence="9 10">L21-Spi-D4</strain>
    </source>
</reference>
<feature type="domain" description="Histidine kinase" evidence="8">
    <location>
        <begin position="281"/>
        <end position="496"/>
    </location>
</feature>
<dbReference type="Pfam" id="PF00512">
    <property type="entry name" value="HisKA"/>
    <property type="match status" value="1"/>
</dbReference>
<evidence type="ECO:0000256" key="4">
    <source>
        <dbReference type="ARBA" id="ARBA00022679"/>
    </source>
</evidence>
<dbReference type="SMART" id="SM00388">
    <property type="entry name" value="HisKA"/>
    <property type="match status" value="1"/>
</dbReference>
<evidence type="ECO:0000256" key="7">
    <source>
        <dbReference type="SAM" id="Phobius"/>
    </source>
</evidence>
<organism evidence="9 10">
    <name type="scientific">Salinivirga cyanobacteriivorans</name>
    <dbReference type="NCBI Taxonomy" id="1307839"/>
    <lineage>
        <taxon>Bacteria</taxon>
        <taxon>Pseudomonadati</taxon>
        <taxon>Bacteroidota</taxon>
        <taxon>Bacteroidia</taxon>
        <taxon>Bacteroidales</taxon>
        <taxon>Salinivirgaceae</taxon>
        <taxon>Salinivirga</taxon>
    </lineage>
</organism>
<sequence length="502" mass="57993">MKKRQIKYIIGLVSFAMAGIILVQLLWINNTMSENEKRFSARVYAMLNRVVQKTERNEVALMYRLKPQNLRQYQGNSNRRNTQLDSIFKELNNQSMEQMREMTKASPFGKEINKLLDHFDSMQSMMDRRMQGKDQQLQSMHQWLSFEAEVKQLPLKKRLQLSGLEPILMAEKRNFNITIPMEYGVVKPDSNKPAIASGQFINDKTDATYKAEIFPNDVLGTSPKLIVQFPGKQRFLMHSIQWLLVLSLLFTLIILVAFYLTVRTIIQQKKLSEIKNDFINNMTHELKTPIATISLASDAMNRTINESASGFTKIIKQESERMHKHVEHILQMARIDKNEFKIQPELIEVNEFVQDVLENQKLRIEEKDGSSQLNLSDEKLQVEADRDHFANVLYNLIDNAIKYTTKAPEITINIWKRDSYAFISLADKGIGMSKDTQKRIFDKFYRASTGNVHNVKGFGLGLSYAKAVMERHNGDILAKSELNKGSVFTLKLPIAEENFDNK</sequence>
<proteinExistence type="predicted"/>
<evidence type="ECO:0000256" key="6">
    <source>
        <dbReference type="ARBA" id="ARBA00023012"/>
    </source>
</evidence>
<dbReference type="KEGG" id="blq:L21SP5_00044"/>
<keyword evidence="7" id="KW-0472">Membrane</keyword>
<evidence type="ECO:0000256" key="2">
    <source>
        <dbReference type="ARBA" id="ARBA00012438"/>
    </source>
</evidence>
<dbReference type="GO" id="GO:0016036">
    <property type="term" value="P:cellular response to phosphate starvation"/>
    <property type="evidence" value="ECO:0007669"/>
    <property type="project" value="TreeGrafter"/>
</dbReference>
<dbReference type="InterPro" id="IPR003661">
    <property type="entry name" value="HisK_dim/P_dom"/>
</dbReference>
<dbReference type="Proteomes" id="UP000064893">
    <property type="component" value="Chromosome"/>
</dbReference>
<dbReference type="CDD" id="cd00082">
    <property type="entry name" value="HisKA"/>
    <property type="match status" value="1"/>
</dbReference>
<dbReference type="EMBL" id="CP013118">
    <property type="protein sequence ID" value="ALO13726.1"/>
    <property type="molecule type" value="Genomic_DNA"/>
</dbReference>
<feature type="transmembrane region" description="Helical" evidence="7">
    <location>
        <begin position="242"/>
        <end position="262"/>
    </location>
</feature>
<dbReference type="CDD" id="cd00075">
    <property type="entry name" value="HATPase"/>
    <property type="match status" value="1"/>
</dbReference>
<dbReference type="Gene3D" id="3.30.565.10">
    <property type="entry name" value="Histidine kinase-like ATPase, C-terminal domain"/>
    <property type="match status" value="1"/>
</dbReference>
<dbReference type="PANTHER" id="PTHR45453">
    <property type="entry name" value="PHOSPHATE REGULON SENSOR PROTEIN PHOR"/>
    <property type="match status" value="1"/>
</dbReference>
<dbReference type="Pfam" id="PF02518">
    <property type="entry name" value="HATPase_c"/>
    <property type="match status" value="1"/>
</dbReference>
<dbReference type="GO" id="GO:0000155">
    <property type="term" value="F:phosphorelay sensor kinase activity"/>
    <property type="evidence" value="ECO:0007669"/>
    <property type="project" value="InterPro"/>
</dbReference>
<keyword evidence="7" id="KW-0812">Transmembrane</keyword>
<dbReference type="Gene3D" id="1.10.287.130">
    <property type="match status" value="1"/>
</dbReference>
<dbReference type="InterPro" id="IPR003594">
    <property type="entry name" value="HATPase_dom"/>
</dbReference>
<dbReference type="InterPro" id="IPR036097">
    <property type="entry name" value="HisK_dim/P_sf"/>
</dbReference>
<evidence type="ECO:0000313" key="9">
    <source>
        <dbReference type="EMBL" id="ALO13726.1"/>
    </source>
</evidence>
<keyword evidence="6" id="KW-0902">Two-component regulatory system</keyword>
<keyword evidence="3" id="KW-0597">Phosphoprotein</keyword>
<dbReference type="InterPro" id="IPR004358">
    <property type="entry name" value="Sig_transdc_His_kin-like_C"/>
</dbReference>
<evidence type="ECO:0000313" key="10">
    <source>
        <dbReference type="Proteomes" id="UP000064893"/>
    </source>
</evidence>
<gene>
    <name evidence="9" type="primary">phoR_1</name>
    <name evidence="9" type="ORF">L21SP5_00044</name>
</gene>
<protein>
    <recommendedName>
        <fullName evidence="2">histidine kinase</fullName>
        <ecNumber evidence="2">2.7.13.3</ecNumber>
    </recommendedName>
</protein>
<dbReference type="PANTHER" id="PTHR45453:SF1">
    <property type="entry name" value="PHOSPHATE REGULON SENSOR PROTEIN PHOR"/>
    <property type="match status" value="1"/>
</dbReference>
<evidence type="ECO:0000256" key="1">
    <source>
        <dbReference type="ARBA" id="ARBA00000085"/>
    </source>
</evidence>